<keyword evidence="2" id="KW-1185">Reference proteome</keyword>
<name>A0A4C1Z9R3_EUMVA</name>
<organism evidence="1 2">
    <name type="scientific">Eumeta variegata</name>
    <name type="common">Bagworm moth</name>
    <name type="synonym">Eumeta japonica</name>
    <dbReference type="NCBI Taxonomy" id="151549"/>
    <lineage>
        <taxon>Eukaryota</taxon>
        <taxon>Metazoa</taxon>
        <taxon>Ecdysozoa</taxon>
        <taxon>Arthropoda</taxon>
        <taxon>Hexapoda</taxon>
        <taxon>Insecta</taxon>
        <taxon>Pterygota</taxon>
        <taxon>Neoptera</taxon>
        <taxon>Endopterygota</taxon>
        <taxon>Lepidoptera</taxon>
        <taxon>Glossata</taxon>
        <taxon>Ditrysia</taxon>
        <taxon>Tineoidea</taxon>
        <taxon>Psychidae</taxon>
        <taxon>Oiketicinae</taxon>
        <taxon>Eumeta</taxon>
    </lineage>
</organism>
<proteinExistence type="predicted"/>
<comment type="caution">
    <text evidence="1">The sequence shown here is derived from an EMBL/GenBank/DDBJ whole genome shotgun (WGS) entry which is preliminary data.</text>
</comment>
<accession>A0A4C1Z9R3</accession>
<sequence length="229" mass="26142">MFTCSYRFIGGGNKDSRLHSRVYESNDHVRIGRTLPSTTAGRKWISRGLPPARPHTPIDSHTRPSLYELVDGSLPHSTTLLYTRIATEPTQYMLPPLLNDFNSYIQRLDSKCITLRCSRAPIINTFLPTYMCREVVGAPPLPTAQHECRRHSPRVTLGDWRLRRVDGTVRPPVKSVYRNRNVSRPVYSEYDATRQSPDLHPSEHVRTDRLLLISEVGDTRGKSAAQRPR</sequence>
<protein>
    <submittedName>
        <fullName evidence="1">Uncharacterized protein</fullName>
    </submittedName>
</protein>
<dbReference type="AlphaFoldDB" id="A0A4C1Z9R3"/>
<gene>
    <name evidence="1" type="ORF">EVAR_62737_1</name>
</gene>
<reference evidence="1 2" key="1">
    <citation type="journal article" date="2019" name="Commun. Biol.">
        <title>The bagworm genome reveals a unique fibroin gene that provides high tensile strength.</title>
        <authorList>
            <person name="Kono N."/>
            <person name="Nakamura H."/>
            <person name="Ohtoshi R."/>
            <person name="Tomita M."/>
            <person name="Numata K."/>
            <person name="Arakawa K."/>
        </authorList>
    </citation>
    <scope>NUCLEOTIDE SEQUENCE [LARGE SCALE GENOMIC DNA]</scope>
</reference>
<dbReference type="EMBL" id="BGZK01001679">
    <property type="protein sequence ID" value="GBP84440.1"/>
    <property type="molecule type" value="Genomic_DNA"/>
</dbReference>
<dbReference type="Proteomes" id="UP000299102">
    <property type="component" value="Unassembled WGS sequence"/>
</dbReference>
<evidence type="ECO:0000313" key="2">
    <source>
        <dbReference type="Proteomes" id="UP000299102"/>
    </source>
</evidence>
<evidence type="ECO:0000313" key="1">
    <source>
        <dbReference type="EMBL" id="GBP84440.1"/>
    </source>
</evidence>